<proteinExistence type="predicted"/>
<feature type="transmembrane region" description="Helical" evidence="5">
    <location>
        <begin position="347"/>
        <end position="368"/>
    </location>
</feature>
<accession>A0A7J7KR51</accession>
<comment type="caution">
    <text evidence="6">The sequence shown here is derived from an EMBL/GenBank/DDBJ whole genome shotgun (WGS) entry which is preliminary data.</text>
</comment>
<feature type="transmembrane region" description="Helical" evidence="5">
    <location>
        <begin position="380"/>
        <end position="403"/>
    </location>
</feature>
<feature type="transmembrane region" description="Helical" evidence="5">
    <location>
        <begin position="409"/>
        <end position="432"/>
    </location>
</feature>
<evidence type="ECO:0000256" key="4">
    <source>
        <dbReference type="ARBA" id="ARBA00023136"/>
    </source>
</evidence>
<dbReference type="AlphaFoldDB" id="A0A7J7KR51"/>
<evidence type="ECO:0000256" key="1">
    <source>
        <dbReference type="ARBA" id="ARBA00004141"/>
    </source>
</evidence>
<dbReference type="PANTHER" id="PTHR23507:SF1">
    <property type="entry name" value="FI18259P1-RELATED"/>
    <property type="match status" value="1"/>
</dbReference>
<dbReference type="Proteomes" id="UP000593567">
    <property type="component" value="Unassembled WGS sequence"/>
</dbReference>
<feature type="transmembrane region" description="Helical" evidence="5">
    <location>
        <begin position="59"/>
        <end position="78"/>
    </location>
</feature>
<dbReference type="GO" id="GO:0016020">
    <property type="term" value="C:membrane"/>
    <property type="evidence" value="ECO:0007669"/>
    <property type="project" value="UniProtKB-SubCell"/>
</dbReference>
<name>A0A7J7KR51_BUGNE</name>
<organism evidence="6 7">
    <name type="scientific">Bugula neritina</name>
    <name type="common">Brown bryozoan</name>
    <name type="synonym">Sertularia neritina</name>
    <dbReference type="NCBI Taxonomy" id="10212"/>
    <lineage>
        <taxon>Eukaryota</taxon>
        <taxon>Metazoa</taxon>
        <taxon>Spiralia</taxon>
        <taxon>Lophotrochozoa</taxon>
        <taxon>Bryozoa</taxon>
        <taxon>Gymnolaemata</taxon>
        <taxon>Cheilostomatida</taxon>
        <taxon>Flustrina</taxon>
        <taxon>Buguloidea</taxon>
        <taxon>Bugulidae</taxon>
        <taxon>Bugula</taxon>
    </lineage>
</organism>
<feature type="transmembrane region" description="Helical" evidence="5">
    <location>
        <begin position="252"/>
        <end position="278"/>
    </location>
</feature>
<dbReference type="InterPro" id="IPR011701">
    <property type="entry name" value="MFS"/>
</dbReference>
<dbReference type="SUPFAM" id="SSF103473">
    <property type="entry name" value="MFS general substrate transporter"/>
    <property type="match status" value="1"/>
</dbReference>
<keyword evidence="3 5" id="KW-1133">Transmembrane helix</keyword>
<feature type="transmembrane region" description="Helical" evidence="5">
    <location>
        <begin position="184"/>
        <end position="204"/>
    </location>
</feature>
<dbReference type="Pfam" id="PF07690">
    <property type="entry name" value="MFS_1"/>
    <property type="match status" value="1"/>
</dbReference>
<sequence length="473" mass="52022">MTVEPVIFLFYMAFAIGMVAFQQTLYLKLCYKEYRNLSLCSDSAWQQQHPAVQSDTSTWILYATITNLVPLVVCIIMLSGYSDKNGIGLALVLPNIGSLIAMGWAIVLTVYIEWDPVLLLVTNFIGGATGYYPTMTMACMTYVIRDPDVSNLGLRMAVIEGLQAFSTALGTMVAGPLIDLPNGLTYAWAVAAGCYMLSILDLTFRVKRLPAPEQQGEEREGRCVALHSCFDLDTIKKYFVVILRRREQSKRLHLYVVLTGAMTSFLAYSGLVNIIFLYLTKEYGQSLTQYSVYVGLGCIAALFGSTVLVRVFTVNYPLSDMSFAVVGSAVTTIYYILLGYADQPGAYWAAPVFNVFLGYVAIGSRLYISHTLESHEQAGGMGFFSLVQSVVGLAASALYNTVYPLSLSVWPGVCCALSAFLSIVTIPMFTLVRCRDIRNGADSPTAEQNQTAGRKTEFYSSYNKASETTRLLS</sequence>
<feature type="transmembrane region" description="Helical" evidence="5">
    <location>
        <begin position="290"/>
        <end position="309"/>
    </location>
</feature>
<evidence type="ECO:0000256" key="2">
    <source>
        <dbReference type="ARBA" id="ARBA00022692"/>
    </source>
</evidence>
<evidence type="ECO:0000256" key="5">
    <source>
        <dbReference type="SAM" id="Phobius"/>
    </source>
</evidence>
<dbReference type="EMBL" id="VXIV02000119">
    <property type="protein sequence ID" value="KAF6040652.1"/>
    <property type="molecule type" value="Genomic_DNA"/>
</dbReference>
<protein>
    <submittedName>
        <fullName evidence="6">Uncharacterized protein</fullName>
    </submittedName>
</protein>
<feature type="transmembrane region" description="Helical" evidence="5">
    <location>
        <begin position="156"/>
        <end position="178"/>
    </location>
</feature>
<dbReference type="PANTHER" id="PTHR23507">
    <property type="entry name" value="ZGC:174356"/>
    <property type="match status" value="1"/>
</dbReference>
<reference evidence="6" key="1">
    <citation type="submission" date="2020-06" db="EMBL/GenBank/DDBJ databases">
        <title>Draft genome of Bugula neritina, a colonial animal packing powerful symbionts and potential medicines.</title>
        <authorList>
            <person name="Rayko M."/>
        </authorList>
    </citation>
    <scope>NUCLEOTIDE SEQUENCE [LARGE SCALE GENOMIC DNA]</scope>
    <source>
        <strain evidence="6">Kwan_BN1</strain>
    </source>
</reference>
<dbReference type="GO" id="GO:0022857">
    <property type="term" value="F:transmembrane transporter activity"/>
    <property type="evidence" value="ECO:0007669"/>
    <property type="project" value="InterPro"/>
</dbReference>
<feature type="transmembrane region" description="Helical" evidence="5">
    <location>
        <begin position="321"/>
        <end position="341"/>
    </location>
</feature>
<gene>
    <name evidence="6" type="ORF">EB796_001065</name>
</gene>
<evidence type="ECO:0000256" key="3">
    <source>
        <dbReference type="ARBA" id="ARBA00022989"/>
    </source>
</evidence>
<dbReference type="Gene3D" id="1.20.1250.20">
    <property type="entry name" value="MFS general substrate transporter like domains"/>
    <property type="match status" value="1"/>
</dbReference>
<keyword evidence="2 5" id="KW-0812">Transmembrane</keyword>
<feature type="transmembrane region" description="Helical" evidence="5">
    <location>
        <begin position="90"/>
        <end position="112"/>
    </location>
</feature>
<feature type="transmembrane region" description="Helical" evidence="5">
    <location>
        <begin position="7"/>
        <end position="27"/>
    </location>
</feature>
<comment type="subcellular location">
    <subcellularLocation>
        <location evidence="1">Membrane</location>
        <topology evidence="1">Multi-pass membrane protein</topology>
    </subcellularLocation>
</comment>
<keyword evidence="7" id="KW-1185">Reference proteome</keyword>
<keyword evidence="4 5" id="KW-0472">Membrane</keyword>
<evidence type="ECO:0000313" key="6">
    <source>
        <dbReference type="EMBL" id="KAF6040652.1"/>
    </source>
</evidence>
<dbReference type="InterPro" id="IPR036259">
    <property type="entry name" value="MFS_trans_sf"/>
</dbReference>
<evidence type="ECO:0000313" key="7">
    <source>
        <dbReference type="Proteomes" id="UP000593567"/>
    </source>
</evidence>
<dbReference type="OrthoDB" id="3026777at2759"/>
<feature type="transmembrane region" description="Helical" evidence="5">
    <location>
        <begin position="124"/>
        <end position="144"/>
    </location>
</feature>